<proteinExistence type="predicted"/>
<evidence type="ECO:0000313" key="1">
    <source>
        <dbReference type="EMBL" id="ONM31445.1"/>
    </source>
</evidence>
<dbReference type="AlphaFoldDB" id="A0A1D6MR18"/>
<accession>A0A1D6MR18</accession>
<dbReference type="PANTHER" id="PTHR48299:SF2">
    <property type="entry name" value="ATP-DEPENDENT DNA HELICASE"/>
    <property type="match status" value="1"/>
</dbReference>
<organism evidence="1">
    <name type="scientific">Zea mays</name>
    <name type="common">Maize</name>
    <dbReference type="NCBI Taxonomy" id="4577"/>
    <lineage>
        <taxon>Eukaryota</taxon>
        <taxon>Viridiplantae</taxon>
        <taxon>Streptophyta</taxon>
        <taxon>Embryophyta</taxon>
        <taxon>Tracheophyta</taxon>
        <taxon>Spermatophyta</taxon>
        <taxon>Magnoliopsida</taxon>
        <taxon>Liliopsida</taxon>
        <taxon>Poales</taxon>
        <taxon>Poaceae</taxon>
        <taxon>PACMAD clade</taxon>
        <taxon>Panicoideae</taxon>
        <taxon>Andropogonodae</taxon>
        <taxon>Andropogoneae</taxon>
        <taxon>Tripsacinae</taxon>
        <taxon>Zea</taxon>
    </lineage>
</organism>
<gene>
    <name evidence="1" type="ORF">ZEAMMB73_Zm00001d040488</name>
</gene>
<dbReference type="PANTHER" id="PTHR48299">
    <property type="entry name" value="ACT DOMAIN-CONTAINING PROTEIN ACR9"/>
    <property type="match status" value="1"/>
</dbReference>
<protein>
    <submittedName>
        <fullName evidence="1">Uncharacterized protein</fullName>
    </submittedName>
</protein>
<reference evidence="1" key="1">
    <citation type="submission" date="2015-12" db="EMBL/GenBank/DDBJ databases">
        <title>Update maize B73 reference genome by single molecule sequencing technologies.</title>
        <authorList>
            <consortium name="Maize Genome Sequencing Project"/>
            <person name="Ware D."/>
        </authorList>
    </citation>
    <scope>NUCLEOTIDE SEQUENCE [LARGE SCALE GENOMIC DNA]</scope>
    <source>
        <tissue evidence="1">Seedling</tissue>
    </source>
</reference>
<dbReference type="EMBL" id="CM007649">
    <property type="protein sequence ID" value="ONM31445.1"/>
    <property type="molecule type" value="Genomic_DNA"/>
</dbReference>
<sequence>MELYLTRKTVVEPYKVPFQMLPFPKYIILNLADFVKLPNRTLVDIMAIVVYLDTIHCTMWGPFRKIVVINARWSLHTIKVWGDLLNKNALH</sequence>
<name>A0A1D6MR18_MAIZE</name>